<evidence type="ECO:0000313" key="2">
    <source>
        <dbReference type="EMBL" id="CAB4594622.1"/>
    </source>
</evidence>
<gene>
    <name evidence="2" type="ORF">UFOPK1788_00720</name>
</gene>
<name>A0A6J6G005_9ZZZZ</name>
<dbReference type="Pfam" id="PF20060">
    <property type="entry name" value="DUF6459"/>
    <property type="match status" value="1"/>
</dbReference>
<sequence>MSLHTIQSEPRQHQRVADTEFFDPQPTPRAELPDPTELIERLALVTCEILAGTRNLDQISRWVTEDVFRMVAERSMAAKRQRSQTTDIKQMRPTVTVVRSHTCEPRDGIVEGVVLVRIGPRTRAVAVRLEGLDHRWRASSLALL</sequence>
<dbReference type="EMBL" id="CAEZUE010000083">
    <property type="protein sequence ID" value="CAB4594622.1"/>
    <property type="molecule type" value="Genomic_DNA"/>
</dbReference>
<evidence type="ECO:0000256" key="1">
    <source>
        <dbReference type="SAM" id="MobiDB-lite"/>
    </source>
</evidence>
<proteinExistence type="predicted"/>
<accession>A0A6J6G005</accession>
<feature type="region of interest" description="Disordered" evidence="1">
    <location>
        <begin position="1"/>
        <end position="32"/>
    </location>
</feature>
<protein>
    <submittedName>
        <fullName evidence="2">Unannotated protein</fullName>
    </submittedName>
</protein>
<dbReference type="InterPro" id="IPR045596">
    <property type="entry name" value="DUF6459"/>
</dbReference>
<organism evidence="2">
    <name type="scientific">freshwater metagenome</name>
    <dbReference type="NCBI Taxonomy" id="449393"/>
    <lineage>
        <taxon>unclassified sequences</taxon>
        <taxon>metagenomes</taxon>
        <taxon>ecological metagenomes</taxon>
    </lineage>
</organism>
<dbReference type="AlphaFoldDB" id="A0A6J6G005"/>
<reference evidence="2" key="1">
    <citation type="submission" date="2020-05" db="EMBL/GenBank/DDBJ databases">
        <authorList>
            <person name="Chiriac C."/>
            <person name="Salcher M."/>
            <person name="Ghai R."/>
            <person name="Kavagutti S V."/>
        </authorList>
    </citation>
    <scope>NUCLEOTIDE SEQUENCE</scope>
</reference>